<evidence type="ECO:0000313" key="3">
    <source>
        <dbReference type="EMBL" id="KAK2957727.1"/>
    </source>
</evidence>
<sequence>MHSRKRTSTEYYDYEALLEKALEAERKAFGVPEAETRPTGPYRPDYFLGNKLPSFREENEAEQSGRRIQGAPQKYTALHNQAVTDDKGRRRLHGAFTGGFSAGFFNTVGSKEGWTPTDFRTSRQNRNTQTSHRIEDYMDSDDFAEFVSVLSLKVRKLYDLQNPKGTIGYTILRSHSSEKELFESPVNLQFGISISESISSLTHNSPLSLQKPPSRHGIGYSSALPRTQTSNDTCRTSFDEDDDENQFDLMGDKELLMDGDFDISDDDRAFLEKTLSKSREKPILPKKRQGIVSSSIENSLPGFISGDFLESTTLINPPVLPPSFAPKQGPFFDSNQNLAPVGLSSTSAERQTMWQSDGRNMFGQIPTLSSRFVKAVWEDDEIDRTHMPPHNGQDPGTKLQTSESTDSSKNIRISTRTTTEWIPAHTLCKRFNIDDRWNQVGAKANHNEEDRFGFGLLKTTPSHIDSNSADHPQPVDRPLSPSDPEPDTVEPELDLFKAVFDTPAEPLPSAQGHQTEITPHFKSASSLPGPKHVHSHQANIMASPKTAVIDISDSSSDSEVVVVGNPQGNTDIDQNVRAFVQDMFLPLLESTRHSHKAESSKRDRHSSHSHKHRSHRKHRHSSN</sequence>
<feature type="compositionally biased region" description="Basic and acidic residues" evidence="1">
    <location>
        <begin position="590"/>
        <end position="601"/>
    </location>
</feature>
<dbReference type="EMBL" id="JARBJD010000044">
    <property type="protein sequence ID" value="KAK2957727.1"/>
    <property type="molecule type" value="Genomic_DNA"/>
</dbReference>
<evidence type="ECO:0000313" key="4">
    <source>
        <dbReference type="Proteomes" id="UP001281761"/>
    </source>
</evidence>
<feature type="region of interest" description="Disordered" evidence="1">
    <location>
        <begin position="457"/>
        <end position="489"/>
    </location>
</feature>
<protein>
    <submittedName>
        <fullName evidence="3">G-patch domain protein</fullName>
    </submittedName>
</protein>
<comment type="caution">
    <text evidence="3">The sequence shown here is derived from an EMBL/GenBank/DDBJ whole genome shotgun (WGS) entry which is preliminary data.</text>
</comment>
<evidence type="ECO:0000256" key="1">
    <source>
        <dbReference type="SAM" id="MobiDB-lite"/>
    </source>
</evidence>
<name>A0ABQ9Y1V1_9EUKA</name>
<organism evidence="3 4">
    <name type="scientific">Blattamonas nauphoetae</name>
    <dbReference type="NCBI Taxonomy" id="2049346"/>
    <lineage>
        <taxon>Eukaryota</taxon>
        <taxon>Metamonada</taxon>
        <taxon>Preaxostyla</taxon>
        <taxon>Oxymonadida</taxon>
        <taxon>Blattamonas</taxon>
    </lineage>
</organism>
<evidence type="ECO:0000259" key="2">
    <source>
        <dbReference type="Pfam" id="PF07713"/>
    </source>
</evidence>
<feature type="compositionally biased region" description="Basic residues" evidence="1">
    <location>
        <begin position="602"/>
        <end position="623"/>
    </location>
</feature>
<dbReference type="PANTHER" id="PTHR13384">
    <property type="entry name" value="G PATCH DOMAIN-CONTAINING PROTEIN 1"/>
    <property type="match status" value="1"/>
</dbReference>
<dbReference type="Proteomes" id="UP001281761">
    <property type="component" value="Unassembled WGS sequence"/>
</dbReference>
<accession>A0ABQ9Y1V1</accession>
<dbReference type="InterPro" id="IPR011666">
    <property type="entry name" value="DUF1604"/>
</dbReference>
<feature type="region of interest" description="Disordered" evidence="1">
    <location>
        <begin position="383"/>
        <end position="409"/>
    </location>
</feature>
<feature type="compositionally biased region" description="Polar residues" evidence="1">
    <location>
        <begin position="224"/>
        <end position="236"/>
    </location>
</feature>
<dbReference type="Pfam" id="PF07713">
    <property type="entry name" value="DUF1604"/>
    <property type="match status" value="1"/>
</dbReference>
<reference evidence="3 4" key="1">
    <citation type="journal article" date="2022" name="bioRxiv">
        <title>Genomics of Preaxostyla Flagellates Illuminates Evolutionary Transitions and the Path Towards Mitochondrial Loss.</title>
        <authorList>
            <person name="Novak L.V.F."/>
            <person name="Treitli S.C."/>
            <person name="Pyrih J."/>
            <person name="Halakuc P."/>
            <person name="Pipaliya S.V."/>
            <person name="Vacek V."/>
            <person name="Brzon O."/>
            <person name="Soukal P."/>
            <person name="Eme L."/>
            <person name="Dacks J.B."/>
            <person name="Karnkowska A."/>
            <person name="Elias M."/>
            <person name="Hampl V."/>
        </authorList>
    </citation>
    <scope>NUCLEOTIDE SEQUENCE [LARGE SCALE GENOMIC DNA]</scope>
    <source>
        <strain evidence="3">NAU3</strain>
        <tissue evidence="3">Gut</tissue>
    </source>
</reference>
<gene>
    <name evidence="3" type="ORF">BLNAU_7382</name>
</gene>
<feature type="compositionally biased region" description="Polar residues" evidence="1">
    <location>
        <begin position="398"/>
        <end position="409"/>
    </location>
</feature>
<feature type="domain" description="G patch" evidence="2">
    <location>
        <begin position="76"/>
        <end position="155"/>
    </location>
</feature>
<keyword evidence="4" id="KW-1185">Reference proteome</keyword>
<proteinExistence type="predicted"/>
<feature type="compositionally biased region" description="Polar residues" evidence="1">
    <location>
        <begin position="459"/>
        <end position="470"/>
    </location>
</feature>
<feature type="region of interest" description="Disordered" evidence="1">
    <location>
        <begin position="590"/>
        <end position="623"/>
    </location>
</feature>
<dbReference type="PANTHER" id="PTHR13384:SF19">
    <property type="entry name" value="G PATCH DOMAIN-CONTAINING PROTEIN 1"/>
    <property type="match status" value="1"/>
</dbReference>
<feature type="region of interest" description="Disordered" evidence="1">
    <location>
        <begin position="219"/>
        <end position="243"/>
    </location>
</feature>